<dbReference type="STRING" id="578942.SAMN05216289_101130"/>
<feature type="binding site" evidence="12">
    <location>
        <begin position="186"/>
        <end position="191"/>
    </location>
    <ligand>
        <name>UTP</name>
        <dbReference type="ChEBI" id="CHEBI:46398"/>
    </ligand>
</feature>
<dbReference type="Gene3D" id="3.40.50.880">
    <property type="match status" value="1"/>
</dbReference>
<dbReference type="PANTHER" id="PTHR11550:SF0">
    <property type="entry name" value="CTP SYNTHASE-RELATED"/>
    <property type="match status" value="1"/>
</dbReference>
<protein>
    <recommendedName>
        <fullName evidence="12">CTP synthase</fullName>
        <ecNumber evidence="12">6.3.4.2</ecNumber>
    </recommendedName>
    <alternativeName>
        <fullName evidence="12">Cytidine 5'-triphosphate synthase</fullName>
    </alternativeName>
    <alternativeName>
        <fullName evidence="12">Cytidine triphosphate synthetase</fullName>
        <shortName evidence="12">CTP synthetase</shortName>
        <shortName evidence="12">CTPS</shortName>
    </alternativeName>
    <alternativeName>
        <fullName evidence="12">UTP--ammonia ligase</fullName>
    </alternativeName>
</protein>
<feature type="binding site" evidence="12">
    <location>
        <position position="71"/>
    </location>
    <ligand>
        <name>Mg(2+)</name>
        <dbReference type="ChEBI" id="CHEBI:18420"/>
    </ligand>
</feature>
<dbReference type="GO" id="GO:0004359">
    <property type="term" value="F:glutaminase activity"/>
    <property type="evidence" value="ECO:0007669"/>
    <property type="project" value="RHEA"/>
</dbReference>
<comment type="catalytic activity">
    <reaction evidence="10 12">
        <text>UTP + L-glutamine + ATP + H2O = CTP + L-glutamate + ADP + phosphate + 2 H(+)</text>
        <dbReference type="Rhea" id="RHEA:26426"/>
        <dbReference type="ChEBI" id="CHEBI:15377"/>
        <dbReference type="ChEBI" id="CHEBI:15378"/>
        <dbReference type="ChEBI" id="CHEBI:29985"/>
        <dbReference type="ChEBI" id="CHEBI:30616"/>
        <dbReference type="ChEBI" id="CHEBI:37563"/>
        <dbReference type="ChEBI" id="CHEBI:43474"/>
        <dbReference type="ChEBI" id="CHEBI:46398"/>
        <dbReference type="ChEBI" id="CHEBI:58359"/>
        <dbReference type="ChEBI" id="CHEBI:456216"/>
        <dbReference type="EC" id="6.3.4.2"/>
    </reaction>
</comment>
<evidence type="ECO:0000256" key="5">
    <source>
        <dbReference type="ARBA" id="ARBA00022741"/>
    </source>
</evidence>
<dbReference type="RefSeq" id="WP_092403952.1">
    <property type="nucleotide sequence ID" value="NZ_FOVF01000001.1"/>
</dbReference>
<feature type="binding site" evidence="12">
    <location>
        <position position="139"/>
    </location>
    <ligand>
        <name>Mg(2+)</name>
        <dbReference type="ChEBI" id="CHEBI:18420"/>
    </ligand>
</feature>
<dbReference type="AlphaFoldDB" id="A0A1I4V4Y6"/>
<accession>A0A1I4V4Y6</accession>
<organism evidence="15 16">
    <name type="scientific">Dokdonella immobilis</name>
    <dbReference type="NCBI Taxonomy" id="578942"/>
    <lineage>
        <taxon>Bacteria</taxon>
        <taxon>Pseudomonadati</taxon>
        <taxon>Pseudomonadota</taxon>
        <taxon>Gammaproteobacteria</taxon>
        <taxon>Lysobacterales</taxon>
        <taxon>Rhodanobacteraceae</taxon>
        <taxon>Dokdonella</taxon>
    </lineage>
</organism>
<keyword evidence="9 12" id="KW-0665">Pyrimidine biosynthesis</keyword>
<dbReference type="Pfam" id="PF06418">
    <property type="entry name" value="CTP_synth_N"/>
    <property type="match status" value="1"/>
</dbReference>
<dbReference type="GO" id="GO:0042802">
    <property type="term" value="F:identical protein binding"/>
    <property type="evidence" value="ECO:0007669"/>
    <property type="project" value="TreeGrafter"/>
</dbReference>
<dbReference type="FunFam" id="3.40.50.880:FF:000002">
    <property type="entry name" value="CTP synthase"/>
    <property type="match status" value="1"/>
</dbReference>
<evidence type="ECO:0000256" key="1">
    <source>
        <dbReference type="ARBA" id="ARBA00005171"/>
    </source>
</evidence>
<evidence type="ECO:0000256" key="10">
    <source>
        <dbReference type="ARBA" id="ARBA00047781"/>
    </source>
</evidence>
<comment type="subunit">
    <text evidence="12">Homotetramer.</text>
</comment>
<feature type="binding site" evidence="12">
    <location>
        <begin position="14"/>
        <end position="19"/>
    </location>
    <ligand>
        <name>ATP</name>
        <dbReference type="ChEBI" id="CHEBI:30616"/>
    </ligand>
</feature>
<dbReference type="FunFam" id="3.40.50.300:FF:000009">
    <property type="entry name" value="CTP synthase"/>
    <property type="match status" value="1"/>
</dbReference>
<keyword evidence="4 12" id="KW-0479">Metal-binding</keyword>
<feature type="binding site" evidence="12">
    <location>
        <position position="222"/>
    </location>
    <ligand>
        <name>CTP</name>
        <dbReference type="ChEBI" id="CHEBI:37563"/>
        <note>allosteric inhibitor</note>
    </ligand>
</feature>
<feature type="active site" description="Nucleophile; for glutamine hydrolysis" evidence="12">
    <location>
        <position position="378"/>
    </location>
</feature>
<dbReference type="NCBIfam" id="NF003792">
    <property type="entry name" value="PRK05380.1"/>
    <property type="match status" value="1"/>
</dbReference>
<evidence type="ECO:0000256" key="12">
    <source>
        <dbReference type="HAMAP-Rule" id="MF_01227"/>
    </source>
</evidence>
<sequence length="559" mass="62006">MTPLIFVTGGVVSSLGKGIAAASLAAILEARGLRVTMMKLDPYINVDPGTMSPFQHGEVYVTDDGAETDLDLGHYERFMRTRLTGKNSITTGKIYESVIAKERRGDYLGATVQVIPHITDEMKHRIYEATSGFDVALVEIGGTVGDIESLPFLEAIRQIRIEHGPEMSMFMHLTLVPFIKAAGEIKTKPTQHSVKELRSIGIQADVLLCRCEQPLPQSDRRKIALFTNVPERAVISAIDVDIIYRLPLWLHQQGLDDIVLDRLNFKAKPADLSEWKAAVEAIEHPKDEVSIAIVGKYVEHKDAYKSLGEALRHGGLKQHTRVNLRWVESEEVERRGGDALKDVDGILVPGGFGKRGFEGKIAAARYARENRVPYFGICYGMHAAVVEFARNVAGLESANSSENDRACKDPVIALITEWTTSSGDVEKRDESSDLGGTMRLGAQECRLKAGTLARELYGQDVVRERHRHRYEFNNRYRQKLEDLGLVISGKSMDDLLVEMVELANHPWFLACQAHPEFTSTPRDGHPLFVGFIRAAREFRAVREAPAADTPVAARIGATA</sequence>
<dbReference type="InterPro" id="IPR017926">
    <property type="entry name" value="GATASE"/>
</dbReference>
<feature type="binding site" evidence="12">
    <location>
        <begin position="146"/>
        <end position="148"/>
    </location>
    <ligand>
        <name>CTP</name>
        <dbReference type="ChEBI" id="CHEBI:37563"/>
        <note>allosteric inhibitor</note>
    </ligand>
</feature>
<dbReference type="CDD" id="cd01746">
    <property type="entry name" value="GATase1_CTP_Synthase"/>
    <property type="match status" value="1"/>
</dbReference>
<dbReference type="Gene3D" id="3.40.50.300">
    <property type="entry name" value="P-loop containing nucleotide triphosphate hydrolases"/>
    <property type="match status" value="1"/>
</dbReference>
<dbReference type="InterPro" id="IPR033828">
    <property type="entry name" value="GATase1_CTP_Synthase"/>
</dbReference>
<feature type="binding site" evidence="12">
    <location>
        <position position="402"/>
    </location>
    <ligand>
        <name>L-glutamine</name>
        <dbReference type="ChEBI" id="CHEBI:58359"/>
    </ligand>
</feature>
<comment type="activity regulation">
    <text evidence="12">Allosterically activated by GTP, when glutamine is the substrate; GTP has no effect on the reaction when ammonia is the substrate. The allosteric effector GTP functions by stabilizing the protein conformation that binds the tetrahedral intermediate(s) formed during glutamine hydrolysis. Inhibited by the product CTP, via allosteric rather than competitive inhibition.</text>
</comment>
<feature type="binding site" evidence="12">
    <location>
        <position position="351"/>
    </location>
    <ligand>
        <name>L-glutamine</name>
        <dbReference type="ChEBI" id="CHEBI:58359"/>
    </ligand>
</feature>
<dbReference type="GO" id="GO:0005524">
    <property type="term" value="F:ATP binding"/>
    <property type="evidence" value="ECO:0007669"/>
    <property type="project" value="UniProtKB-KW"/>
</dbReference>
<comment type="miscellaneous">
    <text evidence="12">CTPSs have evolved a hybrid strategy for distinguishing between UTP and CTP. The overlapping regions of the product feedback inhibitory and substrate sites recognize a common feature in both compounds, the triphosphate moiety. To differentiate isosteric substrate and product pyrimidine rings, an additional pocket far from the expected kinase/ligase catalytic site, specifically recognizes the cytosine and ribose portions of the product inhibitor.</text>
</comment>
<dbReference type="PROSITE" id="PS51273">
    <property type="entry name" value="GATASE_TYPE_1"/>
    <property type="match status" value="1"/>
</dbReference>
<dbReference type="GO" id="GO:0044210">
    <property type="term" value="P:'de novo' CTP biosynthetic process"/>
    <property type="evidence" value="ECO:0007669"/>
    <property type="project" value="UniProtKB-UniRule"/>
</dbReference>
<dbReference type="HAMAP" id="MF_01227">
    <property type="entry name" value="PyrG"/>
    <property type="match status" value="1"/>
</dbReference>
<dbReference type="SUPFAM" id="SSF52317">
    <property type="entry name" value="Class I glutamine amidotransferase-like"/>
    <property type="match status" value="1"/>
</dbReference>
<dbReference type="InterPro" id="IPR004468">
    <property type="entry name" value="CTP_synthase"/>
</dbReference>
<evidence type="ECO:0000256" key="8">
    <source>
        <dbReference type="ARBA" id="ARBA00022962"/>
    </source>
</evidence>
<dbReference type="PANTHER" id="PTHR11550">
    <property type="entry name" value="CTP SYNTHASE"/>
    <property type="match status" value="1"/>
</dbReference>
<dbReference type="GO" id="GO:0046872">
    <property type="term" value="F:metal ion binding"/>
    <property type="evidence" value="ECO:0007669"/>
    <property type="project" value="UniProtKB-KW"/>
</dbReference>
<dbReference type="GO" id="GO:0097268">
    <property type="term" value="C:cytoophidium"/>
    <property type="evidence" value="ECO:0007669"/>
    <property type="project" value="UniProtKB-ARBA"/>
</dbReference>
<feature type="active site" evidence="12">
    <location>
        <position position="514"/>
    </location>
</feature>
<comment type="similarity">
    <text evidence="2 12">Belongs to the CTP synthase family.</text>
</comment>
<dbReference type="GO" id="GO:0019856">
    <property type="term" value="P:pyrimidine nucleobase biosynthetic process"/>
    <property type="evidence" value="ECO:0007669"/>
    <property type="project" value="TreeGrafter"/>
</dbReference>
<proteinExistence type="inferred from homology"/>
<keyword evidence="6 12" id="KW-0067">ATP-binding</keyword>
<comment type="catalytic activity">
    <reaction evidence="12">
        <text>L-glutamine + H2O = L-glutamate + NH4(+)</text>
        <dbReference type="Rhea" id="RHEA:15889"/>
        <dbReference type="ChEBI" id="CHEBI:15377"/>
        <dbReference type="ChEBI" id="CHEBI:28938"/>
        <dbReference type="ChEBI" id="CHEBI:29985"/>
        <dbReference type="ChEBI" id="CHEBI:58359"/>
    </reaction>
</comment>
<dbReference type="Proteomes" id="UP000198575">
    <property type="component" value="Unassembled WGS sequence"/>
</dbReference>
<evidence type="ECO:0000256" key="6">
    <source>
        <dbReference type="ARBA" id="ARBA00022840"/>
    </source>
</evidence>
<feature type="binding site" evidence="12">
    <location>
        <position position="13"/>
    </location>
    <ligand>
        <name>CTP</name>
        <dbReference type="ChEBI" id="CHEBI:37563"/>
        <note>allosteric inhibitor</note>
    </ligand>
</feature>
<dbReference type="EC" id="6.3.4.2" evidence="12"/>
<dbReference type="UniPathway" id="UPA00159">
    <property type="reaction ID" value="UER00277"/>
</dbReference>
<evidence type="ECO:0000256" key="9">
    <source>
        <dbReference type="ARBA" id="ARBA00022975"/>
    </source>
</evidence>
<feature type="binding site" evidence="12">
    <location>
        <position position="71"/>
    </location>
    <ligand>
        <name>ATP</name>
        <dbReference type="ChEBI" id="CHEBI:30616"/>
    </ligand>
</feature>
<comment type="pathway">
    <text evidence="1 12">Pyrimidine metabolism; CTP biosynthesis via de novo pathway; CTP from UDP: step 2/2.</text>
</comment>
<feature type="binding site" evidence="12">
    <location>
        <begin position="379"/>
        <end position="382"/>
    </location>
    <ligand>
        <name>L-glutamine</name>
        <dbReference type="ChEBI" id="CHEBI:58359"/>
    </ligand>
</feature>
<evidence type="ECO:0000256" key="4">
    <source>
        <dbReference type="ARBA" id="ARBA00022723"/>
    </source>
</evidence>
<feature type="active site" evidence="12">
    <location>
        <position position="516"/>
    </location>
</feature>
<feature type="binding site" evidence="12">
    <location>
        <position position="240"/>
    </location>
    <ligand>
        <name>ATP</name>
        <dbReference type="ChEBI" id="CHEBI:30616"/>
    </ligand>
</feature>
<evidence type="ECO:0000256" key="7">
    <source>
        <dbReference type="ARBA" id="ARBA00022842"/>
    </source>
</evidence>
<feature type="region of interest" description="Amidoligase domain" evidence="12">
    <location>
        <begin position="1"/>
        <end position="265"/>
    </location>
</feature>
<evidence type="ECO:0000256" key="2">
    <source>
        <dbReference type="ARBA" id="ARBA00007533"/>
    </source>
</evidence>
<dbReference type="GO" id="GO:0005829">
    <property type="term" value="C:cytosol"/>
    <property type="evidence" value="ECO:0007669"/>
    <property type="project" value="TreeGrafter"/>
</dbReference>
<keyword evidence="3 12" id="KW-0436">Ligase</keyword>
<evidence type="ECO:0000259" key="14">
    <source>
        <dbReference type="Pfam" id="PF06418"/>
    </source>
</evidence>
<evidence type="ECO:0000256" key="3">
    <source>
        <dbReference type="ARBA" id="ARBA00022598"/>
    </source>
</evidence>
<comment type="catalytic activity">
    <reaction evidence="12">
        <text>UTP + NH4(+) + ATP = CTP + ADP + phosphate + 2 H(+)</text>
        <dbReference type="Rhea" id="RHEA:16597"/>
        <dbReference type="ChEBI" id="CHEBI:15378"/>
        <dbReference type="ChEBI" id="CHEBI:28938"/>
        <dbReference type="ChEBI" id="CHEBI:30616"/>
        <dbReference type="ChEBI" id="CHEBI:37563"/>
        <dbReference type="ChEBI" id="CHEBI:43474"/>
        <dbReference type="ChEBI" id="CHEBI:46398"/>
        <dbReference type="ChEBI" id="CHEBI:456216"/>
    </reaction>
</comment>
<evidence type="ECO:0000313" key="16">
    <source>
        <dbReference type="Proteomes" id="UP000198575"/>
    </source>
</evidence>
<dbReference type="Pfam" id="PF00117">
    <property type="entry name" value="GATase"/>
    <property type="match status" value="1"/>
</dbReference>
<dbReference type="InterPro" id="IPR017456">
    <property type="entry name" value="CTP_synthase_N"/>
</dbReference>
<dbReference type="EMBL" id="FOVF01000001">
    <property type="protein sequence ID" value="SFM96304.1"/>
    <property type="molecule type" value="Genomic_DNA"/>
</dbReference>
<feature type="domain" description="Glutamine amidotransferase" evidence="13">
    <location>
        <begin position="301"/>
        <end position="533"/>
    </location>
</feature>
<evidence type="ECO:0000259" key="13">
    <source>
        <dbReference type="Pfam" id="PF00117"/>
    </source>
</evidence>
<feature type="binding site" evidence="12">
    <location>
        <position position="13"/>
    </location>
    <ligand>
        <name>UTP</name>
        <dbReference type="ChEBI" id="CHEBI:46398"/>
    </ligand>
</feature>
<dbReference type="CDD" id="cd03113">
    <property type="entry name" value="CTPS_N"/>
    <property type="match status" value="1"/>
</dbReference>
<feature type="binding site" evidence="12">
    <location>
        <position position="222"/>
    </location>
    <ligand>
        <name>UTP</name>
        <dbReference type="ChEBI" id="CHEBI:46398"/>
    </ligand>
</feature>
<evidence type="ECO:0000313" key="15">
    <source>
        <dbReference type="EMBL" id="SFM96304.1"/>
    </source>
</evidence>
<name>A0A1I4V4Y6_9GAMM</name>
<feature type="domain" description="CTP synthase N-terminal" evidence="14">
    <location>
        <begin position="5"/>
        <end position="264"/>
    </location>
</feature>
<dbReference type="SUPFAM" id="SSF52540">
    <property type="entry name" value="P-loop containing nucleoside triphosphate hydrolases"/>
    <property type="match status" value="1"/>
</dbReference>
<comment type="function">
    <text evidence="11 12">Catalyzes the ATP-dependent amination of UTP to CTP with either L-glutamine or ammonia as the source of nitrogen. Regulates intracellular CTP levels through interactions with the four ribonucleotide triphosphates.</text>
</comment>
<reference evidence="15 16" key="1">
    <citation type="submission" date="2016-10" db="EMBL/GenBank/DDBJ databases">
        <authorList>
            <person name="de Groot N.N."/>
        </authorList>
    </citation>
    <scope>NUCLEOTIDE SEQUENCE [LARGE SCALE GENOMIC DNA]</scope>
    <source>
        <strain evidence="15 16">CGMCC 1.7659</strain>
    </source>
</reference>
<evidence type="ECO:0000256" key="11">
    <source>
        <dbReference type="ARBA" id="ARBA00059148"/>
    </source>
</evidence>
<feature type="binding site" evidence="12">
    <location>
        <position position="469"/>
    </location>
    <ligand>
        <name>L-glutamine</name>
        <dbReference type="ChEBI" id="CHEBI:58359"/>
    </ligand>
</feature>
<keyword evidence="8 12" id="KW-0315">Glutamine amidotransferase</keyword>
<dbReference type="OrthoDB" id="9801107at2"/>
<comment type="caution">
    <text evidence="12">Lacks conserved residue(s) required for the propagation of feature annotation.</text>
</comment>
<feature type="binding site" evidence="12">
    <location>
        <begin position="186"/>
        <end position="191"/>
    </location>
    <ligand>
        <name>CTP</name>
        <dbReference type="ChEBI" id="CHEBI:37563"/>
        <note>allosteric inhibitor</note>
    </ligand>
</feature>
<keyword evidence="7 12" id="KW-0460">Magnesium</keyword>
<keyword evidence="5 12" id="KW-0547">Nucleotide-binding</keyword>
<gene>
    <name evidence="12" type="primary">pyrG</name>
    <name evidence="15" type="ORF">SAMN05216289_101130</name>
</gene>
<dbReference type="GO" id="GO:0003883">
    <property type="term" value="F:CTP synthase activity"/>
    <property type="evidence" value="ECO:0007669"/>
    <property type="project" value="UniProtKB-UniRule"/>
</dbReference>
<dbReference type="InterPro" id="IPR029062">
    <property type="entry name" value="Class_I_gatase-like"/>
</dbReference>
<dbReference type="InterPro" id="IPR027417">
    <property type="entry name" value="P-loop_NTPase"/>
</dbReference>
<dbReference type="NCBIfam" id="TIGR00337">
    <property type="entry name" value="PyrG"/>
    <property type="match status" value="1"/>
</dbReference>
<keyword evidence="16" id="KW-1185">Reference proteome</keyword>